<evidence type="ECO:0000256" key="5">
    <source>
        <dbReference type="ARBA" id="ARBA00023163"/>
    </source>
</evidence>
<dbReference type="InterPro" id="IPR001867">
    <property type="entry name" value="OmpR/PhoB-type_DNA-bd"/>
</dbReference>
<dbReference type="Proteomes" id="UP001524587">
    <property type="component" value="Unassembled WGS sequence"/>
</dbReference>
<keyword evidence="2" id="KW-0902">Two-component regulatory system</keyword>
<dbReference type="InterPro" id="IPR001789">
    <property type="entry name" value="Sig_transdc_resp-reg_receiver"/>
</dbReference>
<dbReference type="Pfam" id="PF00486">
    <property type="entry name" value="Trans_reg_C"/>
    <property type="match status" value="1"/>
</dbReference>
<evidence type="ECO:0000256" key="3">
    <source>
        <dbReference type="ARBA" id="ARBA00023015"/>
    </source>
</evidence>
<dbReference type="PROSITE" id="PS51755">
    <property type="entry name" value="OMPR_PHOB"/>
    <property type="match status" value="1"/>
</dbReference>
<gene>
    <name evidence="10" type="ORF">NFI95_10045</name>
</gene>
<name>A0ABT1W7E7_9PROT</name>
<keyword evidence="5" id="KW-0804">Transcription</keyword>
<evidence type="ECO:0000256" key="4">
    <source>
        <dbReference type="ARBA" id="ARBA00023125"/>
    </source>
</evidence>
<keyword evidence="11" id="KW-1185">Reference proteome</keyword>
<organism evidence="10 11">
    <name type="scientific">Endosaccharibacter trunci</name>
    <dbReference type="NCBI Taxonomy" id="2812733"/>
    <lineage>
        <taxon>Bacteria</taxon>
        <taxon>Pseudomonadati</taxon>
        <taxon>Pseudomonadota</taxon>
        <taxon>Alphaproteobacteria</taxon>
        <taxon>Acetobacterales</taxon>
        <taxon>Acetobacteraceae</taxon>
        <taxon>Endosaccharibacter</taxon>
    </lineage>
</organism>
<dbReference type="PROSITE" id="PS50110">
    <property type="entry name" value="RESPONSE_REGULATORY"/>
    <property type="match status" value="1"/>
</dbReference>
<evidence type="ECO:0000259" key="9">
    <source>
        <dbReference type="PROSITE" id="PS51755"/>
    </source>
</evidence>
<dbReference type="EMBL" id="JAMSKV010000008">
    <property type="protein sequence ID" value="MCQ8278794.1"/>
    <property type="molecule type" value="Genomic_DNA"/>
</dbReference>
<comment type="caution">
    <text evidence="10">The sequence shown here is derived from an EMBL/GenBank/DDBJ whole genome shotgun (WGS) entry which is preliminary data.</text>
</comment>
<evidence type="ECO:0000256" key="1">
    <source>
        <dbReference type="ARBA" id="ARBA00022553"/>
    </source>
</evidence>
<dbReference type="PANTHER" id="PTHR48111:SF1">
    <property type="entry name" value="TWO-COMPONENT RESPONSE REGULATOR ORR33"/>
    <property type="match status" value="1"/>
</dbReference>
<proteinExistence type="predicted"/>
<dbReference type="InterPro" id="IPR011006">
    <property type="entry name" value="CheY-like_superfamily"/>
</dbReference>
<evidence type="ECO:0000256" key="6">
    <source>
        <dbReference type="PROSITE-ProRule" id="PRU00169"/>
    </source>
</evidence>
<dbReference type="InterPro" id="IPR039420">
    <property type="entry name" value="WalR-like"/>
</dbReference>
<feature type="domain" description="OmpR/PhoB-type" evidence="9">
    <location>
        <begin position="122"/>
        <end position="220"/>
    </location>
</feature>
<keyword evidence="4 7" id="KW-0238">DNA-binding</keyword>
<evidence type="ECO:0000259" key="8">
    <source>
        <dbReference type="PROSITE" id="PS50110"/>
    </source>
</evidence>
<dbReference type="InterPro" id="IPR036388">
    <property type="entry name" value="WH-like_DNA-bd_sf"/>
</dbReference>
<dbReference type="RefSeq" id="WP_422864278.1">
    <property type="nucleotide sequence ID" value="NZ_JAMSKV010000008.1"/>
</dbReference>
<feature type="DNA-binding region" description="OmpR/PhoB-type" evidence="7">
    <location>
        <begin position="122"/>
        <end position="220"/>
    </location>
</feature>
<feature type="domain" description="Response regulatory" evidence="8">
    <location>
        <begin position="1"/>
        <end position="114"/>
    </location>
</feature>
<evidence type="ECO:0000256" key="7">
    <source>
        <dbReference type="PROSITE-ProRule" id="PRU01091"/>
    </source>
</evidence>
<protein>
    <submittedName>
        <fullName evidence="10">Response regulator transcription factor</fullName>
    </submittedName>
</protein>
<dbReference type="InterPro" id="IPR016032">
    <property type="entry name" value="Sig_transdc_resp-reg_C-effctor"/>
</dbReference>
<evidence type="ECO:0000313" key="10">
    <source>
        <dbReference type="EMBL" id="MCQ8278794.1"/>
    </source>
</evidence>
<sequence length="242" mass="26387">MQVAIASPTATANKMVADLQKVGLHAQDFASLSDVSELTMSFAVDLVLVDGAVAGAVEKAVRTFRSSRRNVPVMAFCARPDRAFSLTCFSAGADDVVAWPGDMEIIAARIRSVVRRCRGAETGAFRIGPLSFDMIRRSLLIDNRPLSLTSKEYDLLEYMVTRKNTILTKDVLLNQLYGARDAPDSRIIDVFVCKLRKKFALAGVHGLIETVRGAGYRLSEHGCRFAVQSAMKRLSAMPSVAA</sequence>
<dbReference type="SUPFAM" id="SSF46894">
    <property type="entry name" value="C-terminal effector domain of the bipartite response regulators"/>
    <property type="match status" value="1"/>
</dbReference>
<feature type="modified residue" description="4-aspartylphosphate" evidence="6">
    <location>
        <position position="50"/>
    </location>
</feature>
<accession>A0ABT1W7E7</accession>
<dbReference type="SMART" id="SM00862">
    <property type="entry name" value="Trans_reg_C"/>
    <property type="match status" value="1"/>
</dbReference>
<evidence type="ECO:0000313" key="11">
    <source>
        <dbReference type="Proteomes" id="UP001524587"/>
    </source>
</evidence>
<keyword evidence="3" id="KW-0805">Transcription regulation</keyword>
<dbReference type="Gene3D" id="3.40.50.2300">
    <property type="match status" value="1"/>
</dbReference>
<dbReference type="Gene3D" id="1.10.10.10">
    <property type="entry name" value="Winged helix-like DNA-binding domain superfamily/Winged helix DNA-binding domain"/>
    <property type="match status" value="1"/>
</dbReference>
<dbReference type="PANTHER" id="PTHR48111">
    <property type="entry name" value="REGULATOR OF RPOS"/>
    <property type="match status" value="1"/>
</dbReference>
<dbReference type="CDD" id="cd00383">
    <property type="entry name" value="trans_reg_C"/>
    <property type="match status" value="1"/>
</dbReference>
<dbReference type="SUPFAM" id="SSF52172">
    <property type="entry name" value="CheY-like"/>
    <property type="match status" value="1"/>
</dbReference>
<evidence type="ECO:0000256" key="2">
    <source>
        <dbReference type="ARBA" id="ARBA00023012"/>
    </source>
</evidence>
<keyword evidence="1 6" id="KW-0597">Phosphoprotein</keyword>
<reference evidence="10 11" key="1">
    <citation type="submission" date="2022-06" db="EMBL/GenBank/DDBJ databases">
        <title>Endosaccharibacter gen. nov., sp. nov., endophytic bacteria isolated from sugarcane.</title>
        <authorList>
            <person name="Pitiwittayakul N."/>
            <person name="Yukphan P."/>
            <person name="Charoenyingcharoen P."/>
            <person name="Tanasupawat S."/>
        </authorList>
    </citation>
    <scope>NUCLEOTIDE SEQUENCE [LARGE SCALE GENOMIC DNA]</scope>
    <source>
        <strain evidence="10 11">KSS8</strain>
    </source>
</reference>